<proteinExistence type="predicted"/>
<evidence type="ECO:0000313" key="2">
    <source>
        <dbReference type="Proteomes" id="UP000235786"/>
    </source>
</evidence>
<accession>A0A2J6RTD1</accession>
<name>A0A2J6RTD1_HYAVF</name>
<dbReference type="Proteomes" id="UP000235786">
    <property type="component" value="Unassembled WGS sequence"/>
</dbReference>
<evidence type="ECO:0000313" key="1">
    <source>
        <dbReference type="EMBL" id="PMD41780.1"/>
    </source>
</evidence>
<sequence length="123" mass="13485">MNVQQAHDVYVAPSWSWASVSGAQSEIVTMEADLTGNSTATILDFTSIVPGTSKLGQVLPGTRIVVKGRAKPLVLDPQLRRLWEEHRDEDDETDEFGTVFLDFLHGPSDHLTKATGVKNGPFH</sequence>
<gene>
    <name evidence="1" type="ORF">L207DRAFT_633099</name>
</gene>
<keyword evidence="2" id="KW-1185">Reference proteome</keyword>
<protein>
    <submittedName>
        <fullName evidence="1">Uncharacterized protein</fullName>
    </submittedName>
</protein>
<reference evidence="1 2" key="1">
    <citation type="submission" date="2016-04" db="EMBL/GenBank/DDBJ databases">
        <title>A degradative enzymes factory behind the ericoid mycorrhizal symbiosis.</title>
        <authorList>
            <consortium name="DOE Joint Genome Institute"/>
            <person name="Martino E."/>
            <person name="Morin E."/>
            <person name="Grelet G."/>
            <person name="Kuo A."/>
            <person name="Kohler A."/>
            <person name="Daghino S."/>
            <person name="Barry K."/>
            <person name="Choi C."/>
            <person name="Cichocki N."/>
            <person name="Clum A."/>
            <person name="Copeland A."/>
            <person name="Hainaut M."/>
            <person name="Haridas S."/>
            <person name="Labutti K."/>
            <person name="Lindquist E."/>
            <person name="Lipzen A."/>
            <person name="Khouja H.-R."/>
            <person name="Murat C."/>
            <person name="Ohm R."/>
            <person name="Olson A."/>
            <person name="Spatafora J."/>
            <person name="Veneault-Fourrey C."/>
            <person name="Henrissat B."/>
            <person name="Grigoriev I."/>
            <person name="Martin F."/>
            <person name="Perotto S."/>
        </authorList>
    </citation>
    <scope>NUCLEOTIDE SEQUENCE [LARGE SCALE GENOMIC DNA]</scope>
    <source>
        <strain evidence="1 2">F</strain>
    </source>
</reference>
<dbReference type="AlphaFoldDB" id="A0A2J6RTD1"/>
<organism evidence="1 2">
    <name type="scientific">Hyaloscypha variabilis (strain UAMH 11265 / GT02V1 / F)</name>
    <name type="common">Meliniomyces variabilis</name>
    <dbReference type="NCBI Taxonomy" id="1149755"/>
    <lineage>
        <taxon>Eukaryota</taxon>
        <taxon>Fungi</taxon>
        <taxon>Dikarya</taxon>
        <taxon>Ascomycota</taxon>
        <taxon>Pezizomycotina</taxon>
        <taxon>Leotiomycetes</taxon>
        <taxon>Helotiales</taxon>
        <taxon>Hyaloscyphaceae</taxon>
        <taxon>Hyaloscypha</taxon>
        <taxon>Hyaloscypha variabilis</taxon>
    </lineage>
</organism>
<dbReference type="EMBL" id="KZ613944">
    <property type="protein sequence ID" value="PMD41780.1"/>
    <property type="molecule type" value="Genomic_DNA"/>
</dbReference>